<evidence type="ECO:0000313" key="3">
    <source>
        <dbReference type="EMBL" id="NYE45599.1"/>
    </source>
</evidence>
<sequence>MNAAALQAASGGVLADTVTPGVLGFVVIAAIAAALYFLMKSMRKRMGNVNFDEGTGPASGGENAEQEPNGSKA</sequence>
<dbReference type="RefSeq" id="WP_218882314.1">
    <property type="nucleotide sequence ID" value="NZ_BAAAYY010000002.1"/>
</dbReference>
<evidence type="ECO:0000313" key="4">
    <source>
        <dbReference type="Proteomes" id="UP000589036"/>
    </source>
</evidence>
<dbReference type="EMBL" id="JACCCC010000001">
    <property type="protein sequence ID" value="NYE45599.1"/>
    <property type="molecule type" value="Genomic_DNA"/>
</dbReference>
<keyword evidence="2" id="KW-1133">Transmembrane helix</keyword>
<gene>
    <name evidence="3" type="ORF">HDA32_000719</name>
</gene>
<keyword evidence="4" id="KW-1185">Reference proteome</keyword>
<evidence type="ECO:0000256" key="1">
    <source>
        <dbReference type="SAM" id="MobiDB-lite"/>
    </source>
</evidence>
<accession>A0A852TNP7</accession>
<dbReference type="AlphaFoldDB" id="A0A852TNP7"/>
<name>A0A852TNP7_9ACTN</name>
<reference evidence="3 4" key="1">
    <citation type="submission" date="2020-07" db="EMBL/GenBank/DDBJ databases">
        <title>Sequencing the genomes of 1000 actinobacteria strains.</title>
        <authorList>
            <person name="Klenk H.-P."/>
        </authorList>
    </citation>
    <scope>NUCLEOTIDE SEQUENCE [LARGE SCALE GENOMIC DNA]</scope>
    <source>
        <strain evidence="3 4">CXB654</strain>
    </source>
</reference>
<comment type="caution">
    <text evidence="3">The sequence shown here is derived from an EMBL/GenBank/DDBJ whole genome shotgun (WGS) entry which is preliminary data.</text>
</comment>
<dbReference type="Proteomes" id="UP000589036">
    <property type="component" value="Unassembled WGS sequence"/>
</dbReference>
<keyword evidence="2" id="KW-0472">Membrane</keyword>
<keyword evidence="2" id="KW-0812">Transmembrane</keyword>
<organism evidence="3 4">
    <name type="scientific">Spinactinospora alkalitolerans</name>
    <dbReference type="NCBI Taxonomy" id="687207"/>
    <lineage>
        <taxon>Bacteria</taxon>
        <taxon>Bacillati</taxon>
        <taxon>Actinomycetota</taxon>
        <taxon>Actinomycetes</taxon>
        <taxon>Streptosporangiales</taxon>
        <taxon>Nocardiopsidaceae</taxon>
        <taxon>Spinactinospora</taxon>
    </lineage>
</organism>
<feature type="transmembrane region" description="Helical" evidence="2">
    <location>
        <begin position="20"/>
        <end position="38"/>
    </location>
</feature>
<feature type="region of interest" description="Disordered" evidence="1">
    <location>
        <begin position="49"/>
        <end position="73"/>
    </location>
</feature>
<proteinExistence type="predicted"/>
<evidence type="ECO:0000256" key="2">
    <source>
        <dbReference type="SAM" id="Phobius"/>
    </source>
</evidence>
<protein>
    <submittedName>
        <fullName evidence="3">Uncharacterized protein</fullName>
    </submittedName>
</protein>